<comment type="similarity">
    <text evidence="2">Belongs to the cation diffusion facilitator (CDF) transporter (TC 2.A.4) family. SLC30A subfamily.</text>
</comment>
<evidence type="ECO:0000256" key="9">
    <source>
        <dbReference type="SAM" id="MobiDB-lite"/>
    </source>
</evidence>
<dbReference type="InterPro" id="IPR058533">
    <property type="entry name" value="Cation_efflux_TM"/>
</dbReference>
<organism evidence="13 14">
    <name type="scientific">Acinetobacter puyangensis</name>
    <dbReference type="NCBI Taxonomy" id="1096779"/>
    <lineage>
        <taxon>Bacteria</taxon>
        <taxon>Pseudomonadati</taxon>
        <taxon>Pseudomonadota</taxon>
        <taxon>Gammaproteobacteria</taxon>
        <taxon>Moraxellales</taxon>
        <taxon>Moraxellaceae</taxon>
        <taxon>Acinetobacter</taxon>
    </lineage>
</organism>
<keyword evidence="3" id="KW-0813">Transport</keyword>
<feature type="transmembrane region" description="Helical" evidence="10">
    <location>
        <begin position="95"/>
        <end position="115"/>
    </location>
</feature>
<dbReference type="EMBL" id="OANT01000006">
    <property type="protein sequence ID" value="SNX45863.1"/>
    <property type="molecule type" value="Genomic_DNA"/>
</dbReference>
<evidence type="ECO:0000313" key="14">
    <source>
        <dbReference type="Proteomes" id="UP000219042"/>
    </source>
</evidence>
<dbReference type="InterPro" id="IPR027470">
    <property type="entry name" value="Cation_efflux_CTD"/>
</dbReference>
<keyword evidence="7" id="KW-0406">Ion transport</keyword>
<dbReference type="Proteomes" id="UP000219042">
    <property type="component" value="Unassembled WGS sequence"/>
</dbReference>
<evidence type="ECO:0000256" key="5">
    <source>
        <dbReference type="ARBA" id="ARBA00022906"/>
    </source>
</evidence>
<dbReference type="InterPro" id="IPR050681">
    <property type="entry name" value="CDF/SLC30A"/>
</dbReference>
<keyword evidence="4 10" id="KW-0812">Transmembrane</keyword>
<gene>
    <name evidence="13" type="ORF">SAMN05421731_10698</name>
</gene>
<evidence type="ECO:0000256" key="7">
    <source>
        <dbReference type="ARBA" id="ARBA00023065"/>
    </source>
</evidence>
<name>A0A240EC76_9GAMM</name>
<dbReference type="PANTHER" id="PTHR11562:SF17">
    <property type="entry name" value="RE54080P-RELATED"/>
    <property type="match status" value="1"/>
</dbReference>
<dbReference type="Gene3D" id="3.30.70.1350">
    <property type="entry name" value="Cation efflux protein, cytoplasmic domain"/>
    <property type="match status" value="1"/>
</dbReference>
<feature type="transmembrane region" description="Helical" evidence="10">
    <location>
        <begin position="168"/>
        <end position="187"/>
    </location>
</feature>
<keyword evidence="8 10" id="KW-0472">Membrane</keyword>
<feature type="transmembrane region" description="Helical" evidence="10">
    <location>
        <begin position="24"/>
        <end position="45"/>
    </location>
</feature>
<evidence type="ECO:0000256" key="2">
    <source>
        <dbReference type="ARBA" id="ARBA00008873"/>
    </source>
</evidence>
<evidence type="ECO:0000256" key="8">
    <source>
        <dbReference type="ARBA" id="ARBA00023136"/>
    </source>
</evidence>
<evidence type="ECO:0000256" key="1">
    <source>
        <dbReference type="ARBA" id="ARBA00004141"/>
    </source>
</evidence>
<dbReference type="SUPFAM" id="SSF160240">
    <property type="entry name" value="Cation efflux protein cytoplasmic domain-like"/>
    <property type="match status" value="1"/>
</dbReference>
<dbReference type="InterPro" id="IPR027469">
    <property type="entry name" value="Cation_efflux_TMD_sf"/>
</dbReference>
<feature type="transmembrane region" description="Helical" evidence="10">
    <location>
        <begin position="193"/>
        <end position="211"/>
    </location>
</feature>
<evidence type="ECO:0000259" key="11">
    <source>
        <dbReference type="Pfam" id="PF01545"/>
    </source>
</evidence>
<feature type="transmembrane region" description="Helical" evidence="10">
    <location>
        <begin position="127"/>
        <end position="147"/>
    </location>
</feature>
<dbReference type="InterPro" id="IPR036837">
    <property type="entry name" value="Cation_efflux_CTD_sf"/>
</dbReference>
<proteinExistence type="inferred from homology"/>
<evidence type="ECO:0000313" key="13">
    <source>
        <dbReference type="EMBL" id="SNX45863.1"/>
    </source>
</evidence>
<keyword evidence="6 10" id="KW-1133">Transmembrane helix</keyword>
<feature type="domain" description="Cation efflux protein transmembrane" evidence="11">
    <location>
        <begin position="25"/>
        <end position="218"/>
    </location>
</feature>
<keyword evidence="5" id="KW-0862">Zinc</keyword>
<keyword evidence="5" id="KW-0864">Zinc transport</keyword>
<dbReference type="InterPro" id="IPR002524">
    <property type="entry name" value="Cation_efflux"/>
</dbReference>
<evidence type="ECO:0000256" key="4">
    <source>
        <dbReference type="ARBA" id="ARBA00022692"/>
    </source>
</evidence>
<evidence type="ECO:0000259" key="12">
    <source>
        <dbReference type="Pfam" id="PF16916"/>
    </source>
</evidence>
<accession>A0A240EC76</accession>
<comment type="subcellular location">
    <subcellularLocation>
        <location evidence="1">Membrane</location>
        <topology evidence="1">Multi-pass membrane protein</topology>
    </subcellularLocation>
</comment>
<dbReference type="Pfam" id="PF16916">
    <property type="entry name" value="ZT_dimer"/>
    <property type="match status" value="1"/>
</dbReference>
<dbReference type="AlphaFoldDB" id="A0A240EC76"/>
<dbReference type="OrthoDB" id="9809646at2"/>
<dbReference type="Pfam" id="PF01545">
    <property type="entry name" value="Cation_efflux"/>
    <property type="match status" value="1"/>
</dbReference>
<feature type="region of interest" description="Disordered" evidence="9">
    <location>
        <begin position="312"/>
        <end position="334"/>
    </location>
</feature>
<dbReference type="PANTHER" id="PTHR11562">
    <property type="entry name" value="CATION EFFLUX PROTEIN/ ZINC TRANSPORTER"/>
    <property type="match status" value="1"/>
</dbReference>
<evidence type="ECO:0000256" key="3">
    <source>
        <dbReference type="ARBA" id="ARBA00022448"/>
    </source>
</evidence>
<feature type="domain" description="Cation efflux protein cytoplasmic" evidence="12">
    <location>
        <begin position="226"/>
        <end position="298"/>
    </location>
</feature>
<dbReference type="SUPFAM" id="SSF161111">
    <property type="entry name" value="Cation efflux protein transmembrane domain-like"/>
    <property type="match status" value="1"/>
</dbReference>
<dbReference type="GO" id="GO:0005886">
    <property type="term" value="C:plasma membrane"/>
    <property type="evidence" value="ECO:0007669"/>
    <property type="project" value="TreeGrafter"/>
</dbReference>
<feature type="transmembrane region" description="Helical" evidence="10">
    <location>
        <begin position="57"/>
        <end position="74"/>
    </location>
</feature>
<dbReference type="Gene3D" id="1.20.1510.10">
    <property type="entry name" value="Cation efflux protein transmembrane domain"/>
    <property type="match status" value="1"/>
</dbReference>
<dbReference type="RefSeq" id="WP_097079619.1">
    <property type="nucleotide sequence ID" value="NZ_BAABHT010000003.1"/>
</dbReference>
<evidence type="ECO:0000256" key="6">
    <source>
        <dbReference type="ARBA" id="ARBA00022989"/>
    </source>
</evidence>
<reference evidence="14" key="1">
    <citation type="submission" date="2016-09" db="EMBL/GenBank/DDBJ databases">
        <authorList>
            <person name="Varghese N."/>
            <person name="Submissions S."/>
        </authorList>
    </citation>
    <scope>NUCLEOTIDE SEQUENCE [LARGE SCALE GENOMIC DNA]</scope>
    <source>
        <strain evidence="14">ANC 4466</strain>
    </source>
</reference>
<evidence type="ECO:0000256" key="10">
    <source>
        <dbReference type="SAM" id="Phobius"/>
    </source>
</evidence>
<sequence length="334" mass="37266">MSLDGHSHDHDQHDHSHIPANKKVLIISFLLISIFMLVEFVGGYLTNSLALISDAGHMLSDSVALGIALAAVFIGQKNSNTQKSFGYQRFEILAAALNGITLVAIAIYIFIEAILRFQTPQHIDVQGMLSISVIGLIINIFVAWMMFKGSDTEHDLNMRGAFLHVLSDLLGSVGAIVAALCILFFGWFWADTVASIIVAVLVLRSGYLVAVKASHVLMQGTPEQFNPEKIKHDILQLENIIDVHDLHIWSLTSKRYILSCHIVVDDTMQMADVQTLLHQIEHNMLDLGIEHITIQTETASHHHGHIHNCTMENEQHDHTPDQHSHDGHIQQHQH</sequence>
<dbReference type="GO" id="GO:0005385">
    <property type="term" value="F:zinc ion transmembrane transporter activity"/>
    <property type="evidence" value="ECO:0007669"/>
    <property type="project" value="TreeGrafter"/>
</dbReference>
<protein>
    <submittedName>
        <fullName evidence="13">Cobalt-zinc-cadmium efflux system protein</fullName>
    </submittedName>
</protein>
<feature type="compositionally biased region" description="Basic and acidic residues" evidence="9">
    <location>
        <begin position="313"/>
        <end position="334"/>
    </location>
</feature>
<keyword evidence="14" id="KW-1185">Reference proteome</keyword>
<dbReference type="NCBIfam" id="TIGR01297">
    <property type="entry name" value="CDF"/>
    <property type="match status" value="1"/>
</dbReference>